<evidence type="ECO:0000313" key="2">
    <source>
        <dbReference type="EMBL" id="KKU22906.1"/>
    </source>
</evidence>
<comment type="caution">
    <text evidence="2">The sequence shown here is derived from an EMBL/GenBank/DDBJ whole genome shotgun (WGS) entry which is preliminary data.</text>
</comment>
<dbReference type="Proteomes" id="UP000034569">
    <property type="component" value="Unassembled WGS sequence"/>
</dbReference>
<dbReference type="Pfam" id="PF13192">
    <property type="entry name" value="Thioredoxin_3"/>
    <property type="match status" value="1"/>
</dbReference>
<feature type="domain" description="Thioredoxin-like fold" evidence="1">
    <location>
        <begin position="5"/>
        <end position="81"/>
    </location>
</feature>
<accession>A0A0G1NR49</accession>
<name>A0A0G1NR49_9BACT</name>
<dbReference type="EMBL" id="LCLU01000002">
    <property type="protein sequence ID" value="KKU22906.1"/>
    <property type="molecule type" value="Genomic_DNA"/>
</dbReference>
<gene>
    <name evidence="2" type="ORF">UX33_C0002G0004</name>
</gene>
<proteinExistence type="predicted"/>
<organism evidence="2 3">
    <name type="scientific">Candidatus Azambacteria bacterium GW2011_GWC1_46_13</name>
    <dbReference type="NCBI Taxonomy" id="1618619"/>
    <lineage>
        <taxon>Bacteria</taxon>
        <taxon>Candidatus Azamiibacteriota</taxon>
    </lineage>
</organism>
<evidence type="ECO:0000259" key="1">
    <source>
        <dbReference type="Pfam" id="PF13192"/>
    </source>
</evidence>
<dbReference type="Gene3D" id="3.40.30.10">
    <property type="entry name" value="Glutaredoxin"/>
    <property type="match status" value="1"/>
</dbReference>
<evidence type="ECO:0000313" key="3">
    <source>
        <dbReference type="Proteomes" id="UP000034569"/>
    </source>
</evidence>
<dbReference type="SUPFAM" id="SSF52833">
    <property type="entry name" value="Thioredoxin-like"/>
    <property type="match status" value="1"/>
</dbReference>
<dbReference type="PROSITE" id="PS51354">
    <property type="entry name" value="GLUTAREDOXIN_2"/>
    <property type="match status" value="1"/>
</dbReference>
<sequence length="86" mass="9553">MIKIIELSTPGCVHCAEAKKILEEKIRPNFPDVEIEYIDMLTEKGMEMVQKYGIMSSPGIIINGELFASGGLSEQKLVEKIKSLTP</sequence>
<dbReference type="InterPro" id="IPR012336">
    <property type="entry name" value="Thioredoxin-like_fold"/>
</dbReference>
<reference evidence="2 3" key="1">
    <citation type="journal article" date="2015" name="Nature">
        <title>rRNA introns, odd ribosomes, and small enigmatic genomes across a large radiation of phyla.</title>
        <authorList>
            <person name="Brown C.T."/>
            <person name="Hug L.A."/>
            <person name="Thomas B.C."/>
            <person name="Sharon I."/>
            <person name="Castelle C.J."/>
            <person name="Singh A."/>
            <person name="Wilkins M.J."/>
            <person name="Williams K.H."/>
            <person name="Banfield J.F."/>
        </authorList>
    </citation>
    <scope>NUCLEOTIDE SEQUENCE [LARGE SCALE GENOMIC DNA]</scope>
</reference>
<protein>
    <submittedName>
        <fullName evidence="2">Glutaredoxin 2 (Modular protein)</fullName>
    </submittedName>
</protein>
<dbReference type="InterPro" id="IPR036249">
    <property type="entry name" value="Thioredoxin-like_sf"/>
</dbReference>
<dbReference type="AlphaFoldDB" id="A0A0G1NR49"/>